<sequence>MDGTGLSHFHGSGQKVTRQLDFLAFMHLQLTSFNSAEDYDTQLETESLCTVHSEELYLWVTHRTGNEAHVPLESISRWNLMIISYVIVTVTVYVSELFQNISEPFFLCEILSPISTYAISVLST</sequence>
<evidence type="ECO:0000313" key="1">
    <source>
        <dbReference type="EMBL" id="GIX90494.1"/>
    </source>
</evidence>
<accession>A0AAV4P3K6</accession>
<name>A0AAV4P3K6_9ARAC</name>
<gene>
    <name evidence="1" type="ORF">CDAR_74741</name>
</gene>
<organism evidence="1 2">
    <name type="scientific">Caerostris darwini</name>
    <dbReference type="NCBI Taxonomy" id="1538125"/>
    <lineage>
        <taxon>Eukaryota</taxon>
        <taxon>Metazoa</taxon>
        <taxon>Ecdysozoa</taxon>
        <taxon>Arthropoda</taxon>
        <taxon>Chelicerata</taxon>
        <taxon>Arachnida</taxon>
        <taxon>Araneae</taxon>
        <taxon>Araneomorphae</taxon>
        <taxon>Entelegynae</taxon>
        <taxon>Araneoidea</taxon>
        <taxon>Araneidae</taxon>
        <taxon>Caerostris</taxon>
    </lineage>
</organism>
<dbReference type="Proteomes" id="UP001054837">
    <property type="component" value="Unassembled WGS sequence"/>
</dbReference>
<reference evidence="1 2" key="1">
    <citation type="submission" date="2021-06" db="EMBL/GenBank/DDBJ databases">
        <title>Caerostris darwini draft genome.</title>
        <authorList>
            <person name="Kono N."/>
            <person name="Arakawa K."/>
        </authorList>
    </citation>
    <scope>NUCLEOTIDE SEQUENCE [LARGE SCALE GENOMIC DNA]</scope>
</reference>
<proteinExistence type="predicted"/>
<dbReference type="AlphaFoldDB" id="A0AAV4P3K6"/>
<keyword evidence="2" id="KW-1185">Reference proteome</keyword>
<dbReference type="EMBL" id="BPLQ01002250">
    <property type="protein sequence ID" value="GIX90494.1"/>
    <property type="molecule type" value="Genomic_DNA"/>
</dbReference>
<protein>
    <submittedName>
        <fullName evidence="1">Uncharacterized protein</fullName>
    </submittedName>
</protein>
<comment type="caution">
    <text evidence="1">The sequence shown here is derived from an EMBL/GenBank/DDBJ whole genome shotgun (WGS) entry which is preliminary data.</text>
</comment>
<evidence type="ECO:0000313" key="2">
    <source>
        <dbReference type="Proteomes" id="UP001054837"/>
    </source>
</evidence>